<feature type="compositionally biased region" description="Pro residues" evidence="4">
    <location>
        <begin position="522"/>
        <end position="534"/>
    </location>
</feature>
<feature type="region of interest" description="Disordered" evidence="4">
    <location>
        <begin position="277"/>
        <end position="345"/>
    </location>
</feature>
<evidence type="ECO:0000256" key="3">
    <source>
        <dbReference type="ARBA" id="ARBA00022833"/>
    </source>
</evidence>
<accession>A0AAN6RIJ9</accession>
<keyword evidence="7" id="KW-1185">Reference proteome</keyword>
<proteinExistence type="predicted"/>
<evidence type="ECO:0000256" key="1">
    <source>
        <dbReference type="ARBA" id="ARBA00022723"/>
    </source>
</evidence>
<feature type="compositionally biased region" description="Polar residues" evidence="4">
    <location>
        <begin position="280"/>
        <end position="293"/>
    </location>
</feature>
<sequence length="635" mass="70641">MDMPRGPLPLSESDFLDFIYHYFKAEYAPIRWIFASTADAVPRQPQRWLSMGNELFPTAWHPASPQTQADLESLNYFIRRWKLDDTFVRGIVVRYAKYQKHERLEKKLGEVGRKDLIVCKALKEKNLIDALWPSPAPTTLPKELLHQGVEVRQWYGAMFFKYFRSLSAVDDYALRSEIEQRIQNAGVYMLVPYTDHILAGPIEPIRRIVTSGMGFTHTASKKEVKGFGRADRFEIRLDSPGEVENTVMKTVVRQCQCLKCGTSRDVQVAVLIDPALGAGPQQSKQRRPSNPNISAPRRAPGSKVSQRYAPGYNMPGSHDTTPPQALPPQVETHNATSGVRSPSPVQKKQCTACTFLNHPELSVCEMCQSPLPDTVITKPPSPGPQRKVAPSKAAHSHSVSLPSNPRTEEAKEERPGLMNTVNRYSMGIGSTLFSYSPFAPAEQSAYRPPMSQTRPQPQSQLQSQPQSQPKAQPKAQPHRNTTQSSTHPRFNKPVPDHEPSTAPTARSPSPKTSIDNTHQKTPSPPSSPSPPLPKSPWADDEHPPSHPTTPPHSPSRPEMTLMPLTPPPFSAQRPTPLGLPQNLMDDYVPSTPELPRDGIEDDAPWGEATREVVERSDDEEGGRGEMLDLDAIAQE</sequence>
<keyword evidence="1" id="KW-0479">Metal-binding</keyword>
<feature type="compositionally biased region" description="Polar residues" evidence="4">
    <location>
        <begin position="331"/>
        <end position="345"/>
    </location>
</feature>
<comment type="caution">
    <text evidence="6">The sequence shown here is derived from an EMBL/GenBank/DDBJ whole genome shotgun (WGS) entry which is preliminary data.</text>
</comment>
<dbReference type="Proteomes" id="UP001280581">
    <property type="component" value="Unassembled WGS sequence"/>
</dbReference>
<name>A0AAN6RIJ9_9PLEO</name>
<evidence type="ECO:0000313" key="6">
    <source>
        <dbReference type="EMBL" id="KAK3209359.1"/>
    </source>
</evidence>
<keyword evidence="2" id="KW-0863">Zinc-finger</keyword>
<evidence type="ECO:0000256" key="2">
    <source>
        <dbReference type="ARBA" id="ARBA00022771"/>
    </source>
</evidence>
<dbReference type="SUPFAM" id="SSF90209">
    <property type="entry name" value="Ran binding protein zinc finger-like"/>
    <property type="match status" value="1"/>
</dbReference>
<dbReference type="SMART" id="SM00547">
    <property type="entry name" value="ZnF_RBZ"/>
    <property type="match status" value="1"/>
</dbReference>
<evidence type="ECO:0000259" key="5">
    <source>
        <dbReference type="SMART" id="SM00547"/>
    </source>
</evidence>
<feature type="region of interest" description="Disordered" evidence="4">
    <location>
        <begin position="442"/>
        <end position="635"/>
    </location>
</feature>
<feature type="compositionally biased region" description="Pro residues" evidence="4">
    <location>
        <begin position="545"/>
        <end position="554"/>
    </location>
</feature>
<protein>
    <recommendedName>
        <fullName evidence="5">RanBP2-type domain-containing protein</fullName>
    </recommendedName>
</protein>
<evidence type="ECO:0000256" key="4">
    <source>
        <dbReference type="SAM" id="MobiDB-lite"/>
    </source>
</evidence>
<dbReference type="EMBL" id="WVTA01000006">
    <property type="protein sequence ID" value="KAK3209359.1"/>
    <property type="molecule type" value="Genomic_DNA"/>
</dbReference>
<dbReference type="Gene3D" id="2.30.30.380">
    <property type="entry name" value="Zn-finger domain of Sec23/24"/>
    <property type="match status" value="1"/>
</dbReference>
<feature type="compositionally biased region" description="Basic and acidic residues" evidence="4">
    <location>
        <begin position="406"/>
        <end position="415"/>
    </location>
</feature>
<organism evidence="6 7">
    <name type="scientific">Pseudopithomyces chartarum</name>
    <dbReference type="NCBI Taxonomy" id="1892770"/>
    <lineage>
        <taxon>Eukaryota</taxon>
        <taxon>Fungi</taxon>
        <taxon>Dikarya</taxon>
        <taxon>Ascomycota</taxon>
        <taxon>Pezizomycotina</taxon>
        <taxon>Dothideomycetes</taxon>
        <taxon>Pleosporomycetidae</taxon>
        <taxon>Pleosporales</taxon>
        <taxon>Massarineae</taxon>
        <taxon>Didymosphaeriaceae</taxon>
        <taxon>Pseudopithomyces</taxon>
    </lineage>
</organism>
<feature type="non-terminal residue" evidence="6">
    <location>
        <position position="635"/>
    </location>
</feature>
<keyword evidence="3" id="KW-0862">Zinc</keyword>
<feature type="compositionally biased region" description="Low complexity" evidence="4">
    <location>
        <begin position="500"/>
        <end position="513"/>
    </location>
</feature>
<evidence type="ECO:0000313" key="7">
    <source>
        <dbReference type="Proteomes" id="UP001280581"/>
    </source>
</evidence>
<dbReference type="AlphaFoldDB" id="A0AAN6RIJ9"/>
<gene>
    <name evidence="6" type="ORF">GRF29_69g1523912</name>
</gene>
<reference evidence="6 7" key="1">
    <citation type="submission" date="2021-02" db="EMBL/GenBank/DDBJ databases">
        <title>Genome assembly of Pseudopithomyces chartarum.</title>
        <authorList>
            <person name="Jauregui R."/>
            <person name="Singh J."/>
            <person name="Voisey C."/>
        </authorList>
    </citation>
    <scope>NUCLEOTIDE SEQUENCE [LARGE SCALE GENOMIC DNA]</scope>
    <source>
        <strain evidence="6 7">AGR01</strain>
    </source>
</reference>
<feature type="compositionally biased region" description="Polar residues" evidence="4">
    <location>
        <begin position="478"/>
        <end position="488"/>
    </location>
</feature>
<feature type="region of interest" description="Disordered" evidence="4">
    <location>
        <begin position="375"/>
        <end position="418"/>
    </location>
</feature>
<dbReference type="InterPro" id="IPR001876">
    <property type="entry name" value="Znf_RanBP2"/>
</dbReference>
<feature type="compositionally biased region" description="Low complexity" evidence="4">
    <location>
        <begin position="455"/>
        <end position="475"/>
    </location>
</feature>
<dbReference type="InterPro" id="IPR036443">
    <property type="entry name" value="Znf_RanBP2_sf"/>
</dbReference>
<feature type="domain" description="RanBP2-type" evidence="5">
    <location>
        <begin position="346"/>
        <end position="370"/>
    </location>
</feature>
<feature type="compositionally biased region" description="Basic and acidic residues" evidence="4">
    <location>
        <begin position="608"/>
        <end position="626"/>
    </location>
</feature>
<dbReference type="GO" id="GO:0008270">
    <property type="term" value="F:zinc ion binding"/>
    <property type="evidence" value="ECO:0007669"/>
    <property type="project" value="UniProtKB-KW"/>
</dbReference>